<keyword evidence="4" id="KW-0521">NADP</keyword>
<protein>
    <submittedName>
        <fullName evidence="7">Oxidoreductase</fullName>
    </submittedName>
</protein>
<evidence type="ECO:0000256" key="3">
    <source>
        <dbReference type="ARBA" id="ARBA00022643"/>
    </source>
</evidence>
<evidence type="ECO:0000256" key="1">
    <source>
        <dbReference type="ARBA" id="ARBA00001917"/>
    </source>
</evidence>
<evidence type="ECO:0000256" key="2">
    <source>
        <dbReference type="ARBA" id="ARBA00022630"/>
    </source>
</evidence>
<dbReference type="OrthoDB" id="9804454at2"/>
<dbReference type="AlphaFoldDB" id="A0A327M331"/>
<gene>
    <name evidence="7" type="ORF">DOO78_20055</name>
</gene>
<evidence type="ECO:0000256" key="4">
    <source>
        <dbReference type="ARBA" id="ARBA00022857"/>
    </source>
</evidence>
<evidence type="ECO:0000313" key="8">
    <source>
        <dbReference type="Proteomes" id="UP000249065"/>
    </source>
</evidence>
<reference evidence="8" key="1">
    <citation type="submission" date="2018-06" db="EMBL/GenBank/DDBJ databases">
        <authorList>
            <person name="Khan S.A."/>
        </authorList>
    </citation>
    <scope>NUCLEOTIDE SEQUENCE [LARGE SCALE GENOMIC DNA]</scope>
    <source>
        <strain evidence="8">DB-1506</strain>
    </source>
</reference>
<name>A0A327M331_9PROT</name>
<dbReference type="Pfam" id="PF00724">
    <property type="entry name" value="Oxidored_FMN"/>
    <property type="match status" value="1"/>
</dbReference>
<keyword evidence="5" id="KW-0560">Oxidoreductase</keyword>
<dbReference type="GO" id="GO:0050661">
    <property type="term" value="F:NADP binding"/>
    <property type="evidence" value="ECO:0007669"/>
    <property type="project" value="InterPro"/>
</dbReference>
<dbReference type="InterPro" id="IPR013785">
    <property type="entry name" value="Aldolase_TIM"/>
</dbReference>
<dbReference type="SUPFAM" id="SSF51395">
    <property type="entry name" value="FMN-linked oxidoreductases"/>
    <property type="match status" value="1"/>
</dbReference>
<evidence type="ECO:0000259" key="6">
    <source>
        <dbReference type="Pfam" id="PF00724"/>
    </source>
</evidence>
<keyword evidence="2" id="KW-0285">Flavoprotein</keyword>
<dbReference type="RefSeq" id="WP_111471656.1">
    <property type="nucleotide sequence ID" value="NZ_QLIX01000020.1"/>
</dbReference>
<dbReference type="InterPro" id="IPR001155">
    <property type="entry name" value="OxRdtase_FMN_N"/>
</dbReference>
<dbReference type="Gene3D" id="3.20.20.70">
    <property type="entry name" value="Aldolase class I"/>
    <property type="match status" value="1"/>
</dbReference>
<dbReference type="Proteomes" id="UP000249065">
    <property type="component" value="Unassembled WGS sequence"/>
</dbReference>
<dbReference type="PANTHER" id="PTHR43303">
    <property type="entry name" value="NADPH DEHYDROGENASE C23G7.10C-RELATED"/>
    <property type="match status" value="1"/>
</dbReference>
<comment type="caution">
    <text evidence="7">The sequence shown here is derived from an EMBL/GenBank/DDBJ whole genome shotgun (WGS) entry which is preliminary data.</text>
</comment>
<dbReference type="InterPro" id="IPR044152">
    <property type="entry name" value="YqjM-like"/>
</dbReference>
<dbReference type="GO" id="GO:0003959">
    <property type="term" value="F:NADPH dehydrogenase activity"/>
    <property type="evidence" value="ECO:0007669"/>
    <property type="project" value="InterPro"/>
</dbReference>
<evidence type="ECO:0000256" key="5">
    <source>
        <dbReference type="ARBA" id="ARBA00023002"/>
    </source>
</evidence>
<accession>A0A327M331</accession>
<dbReference type="EMBL" id="QLIX01000020">
    <property type="protein sequence ID" value="RAI57139.1"/>
    <property type="molecule type" value="Genomic_DNA"/>
</dbReference>
<keyword evidence="8" id="KW-1185">Reference proteome</keyword>
<sequence length="372" mass="39465">MTDLFEPLTLRGVTLRNRIGVSPMCMYCCGGDGKPTEWHLQHLLSRAVGGAGLVMTEAAAVVPEGRISPDDLGIWGDQHLPGHARLAGGIAALGAVPAIQLAHAGRKASRNAPWLHGPAPAAQGWTPLAPSAEAFGDYAVPRAMTEAEILATIEAFAAAAKRSVAAGYRFIELHAAHGYLGHQFLSPLSNRRNDAWGGDFDGRARFVLEMTRAVRAAIPDDLPLCVRVSHTDWVEGGWTTEETVELSRRLRALGVDMVDVSSGGLHPDQTITLGPGYQVPGAQAVRQGAGLPVAAVGMITEPAQAQAILAEGRADLILLARAMLRDPYWPLRAAAALGRTTALAVPPQYERGWNTLGAMERDDDLAEAMPAL</sequence>
<dbReference type="CDD" id="cd02932">
    <property type="entry name" value="OYE_YqiM_FMN"/>
    <property type="match status" value="1"/>
</dbReference>
<feature type="domain" description="NADH:flavin oxidoreductase/NADH oxidase N-terminal" evidence="6">
    <location>
        <begin position="3"/>
        <end position="335"/>
    </location>
</feature>
<keyword evidence="3" id="KW-0288">FMN</keyword>
<evidence type="ECO:0000313" key="7">
    <source>
        <dbReference type="EMBL" id="RAI57139.1"/>
    </source>
</evidence>
<proteinExistence type="predicted"/>
<organism evidence="7 8">
    <name type="scientific">Roseicella frigidaeris</name>
    <dbReference type="NCBI Taxonomy" id="2230885"/>
    <lineage>
        <taxon>Bacteria</taxon>
        <taxon>Pseudomonadati</taxon>
        <taxon>Pseudomonadota</taxon>
        <taxon>Alphaproteobacteria</taxon>
        <taxon>Acetobacterales</taxon>
        <taxon>Roseomonadaceae</taxon>
        <taxon>Roseicella</taxon>
    </lineage>
</organism>
<comment type="cofactor">
    <cofactor evidence="1">
        <name>FMN</name>
        <dbReference type="ChEBI" id="CHEBI:58210"/>
    </cofactor>
</comment>
<dbReference type="GO" id="GO:0010181">
    <property type="term" value="F:FMN binding"/>
    <property type="evidence" value="ECO:0007669"/>
    <property type="project" value="InterPro"/>
</dbReference>
<dbReference type="PANTHER" id="PTHR43303:SF4">
    <property type="entry name" value="NADPH DEHYDROGENASE C23G7.10C-RELATED"/>
    <property type="match status" value="1"/>
</dbReference>